<organism evidence="1 2">
    <name type="scientific">Melastoma candidum</name>
    <dbReference type="NCBI Taxonomy" id="119954"/>
    <lineage>
        <taxon>Eukaryota</taxon>
        <taxon>Viridiplantae</taxon>
        <taxon>Streptophyta</taxon>
        <taxon>Embryophyta</taxon>
        <taxon>Tracheophyta</taxon>
        <taxon>Spermatophyta</taxon>
        <taxon>Magnoliopsida</taxon>
        <taxon>eudicotyledons</taxon>
        <taxon>Gunneridae</taxon>
        <taxon>Pentapetalae</taxon>
        <taxon>rosids</taxon>
        <taxon>malvids</taxon>
        <taxon>Myrtales</taxon>
        <taxon>Melastomataceae</taxon>
        <taxon>Melastomatoideae</taxon>
        <taxon>Melastomateae</taxon>
        <taxon>Melastoma</taxon>
    </lineage>
</organism>
<reference evidence="2" key="1">
    <citation type="journal article" date="2023" name="Front. Plant Sci.">
        <title>Chromosomal-level genome assembly of Melastoma candidum provides insights into trichome evolution.</title>
        <authorList>
            <person name="Zhong Y."/>
            <person name="Wu W."/>
            <person name="Sun C."/>
            <person name="Zou P."/>
            <person name="Liu Y."/>
            <person name="Dai S."/>
            <person name="Zhou R."/>
        </authorList>
    </citation>
    <scope>NUCLEOTIDE SEQUENCE [LARGE SCALE GENOMIC DNA]</scope>
</reference>
<dbReference type="Proteomes" id="UP001057402">
    <property type="component" value="Chromosome 1"/>
</dbReference>
<evidence type="ECO:0000313" key="2">
    <source>
        <dbReference type="Proteomes" id="UP001057402"/>
    </source>
</evidence>
<dbReference type="EMBL" id="CM042880">
    <property type="protein sequence ID" value="KAI4387728.1"/>
    <property type="molecule type" value="Genomic_DNA"/>
</dbReference>
<keyword evidence="2" id="KW-1185">Reference proteome</keyword>
<evidence type="ECO:0000313" key="1">
    <source>
        <dbReference type="EMBL" id="KAI4387728.1"/>
    </source>
</evidence>
<comment type="caution">
    <text evidence="1">The sequence shown here is derived from an EMBL/GenBank/DDBJ whole genome shotgun (WGS) entry which is preliminary data.</text>
</comment>
<accession>A0ACB9SAP9</accession>
<proteinExistence type="predicted"/>
<sequence length="360" mass="40958">MLFGIWQYYKERVGICGENFSLSWRGFRFWSVRLPSTTGIWVIWRDSNFQISVHYTEVGSDSRVGLVVKVRPGFCMDSNEQGEQNQDGPDIFGYYCRGVTLLLAGNDDWSTDVVDDHTKSNSVFGNRVPEISKKEILESFLTQAAIDLSTEFDEVRQSVLKLHEVITILRRNGPEETPYDPEGSCHKKIKMTATGISIPRSPVIATSGESSSNTGGAKSQSKEHRGGLSEDIDHGSEVEDADLRLVLENNGPVVELLLKKYLDEQYEILAYMMQQMNKLLDEVFSLWRPMTLPEKQQLQKLIKELPEQHLADVAELLTDPEVEDCSEFFVDLDKKENRTLWKIYYIISKQNAPINGHLGQ</sequence>
<protein>
    <submittedName>
        <fullName evidence="1">Uncharacterized protein</fullName>
    </submittedName>
</protein>
<name>A0ACB9SAP9_9MYRT</name>
<gene>
    <name evidence="1" type="ORF">MLD38_000137</name>
</gene>